<dbReference type="EMBL" id="OA570274">
    <property type="protein sequence ID" value="CAD7203171.1"/>
    <property type="molecule type" value="Genomic_DNA"/>
</dbReference>
<name>A0A7R8VR78_TIMDO</name>
<feature type="region of interest" description="Disordered" evidence="1">
    <location>
        <begin position="282"/>
        <end position="303"/>
    </location>
</feature>
<accession>A0A7R8VR78</accession>
<evidence type="ECO:0000256" key="1">
    <source>
        <dbReference type="SAM" id="MobiDB-lite"/>
    </source>
</evidence>
<dbReference type="AlphaFoldDB" id="A0A7R8VR78"/>
<protein>
    <submittedName>
        <fullName evidence="2">Uncharacterized protein</fullName>
    </submittedName>
</protein>
<proteinExistence type="predicted"/>
<sequence>MGYNQVLYLGLTVLVTRNCTNPVEEHFAEADWDSYVNPVFLLWLFYILVIESRLLLRPRLVHIVLRFSLGAAWYSQWGMNHEPRFSRVLDSAMVCCRVAILPRRVNWGQGGCSALEVTNSGSLTLYRPPSQAGFTRRTASTGLSPDRSLSVCPSAGWRAALLRDGALPPDVCMYHHMQRLLSSFASDSVATPARAGPSFGRDLRSPRLGSWHELSALLDVLSVGPWCNSVMAVAVLSFQAVVISVSSLFLVLHSAWHAHADYRDEVGPHCLDENTRLISAMSPQQSKYTTGDPSRSPSSIHQDAHGSVTITDGYEDVIQLHALGTQGLTHLVALSSF</sequence>
<gene>
    <name evidence="2" type="ORF">TDIB3V08_LOCUS9345</name>
</gene>
<evidence type="ECO:0000313" key="2">
    <source>
        <dbReference type="EMBL" id="CAD7203171.1"/>
    </source>
</evidence>
<reference evidence="2" key="1">
    <citation type="submission" date="2020-11" db="EMBL/GenBank/DDBJ databases">
        <authorList>
            <person name="Tran Van P."/>
        </authorList>
    </citation>
    <scope>NUCLEOTIDE SEQUENCE</scope>
</reference>
<organism evidence="2">
    <name type="scientific">Timema douglasi</name>
    <name type="common">Walking stick</name>
    <dbReference type="NCBI Taxonomy" id="61478"/>
    <lineage>
        <taxon>Eukaryota</taxon>
        <taxon>Metazoa</taxon>
        <taxon>Ecdysozoa</taxon>
        <taxon>Arthropoda</taxon>
        <taxon>Hexapoda</taxon>
        <taxon>Insecta</taxon>
        <taxon>Pterygota</taxon>
        <taxon>Neoptera</taxon>
        <taxon>Polyneoptera</taxon>
        <taxon>Phasmatodea</taxon>
        <taxon>Timematodea</taxon>
        <taxon>Timematoidea</taxon>
        <taxon>Timematidae</taxon>
        <taxon>Timema</taxon>
    </lineage>
</organism>
<feature type="compositionally biased region" description="Polar residues" evidence="1">
    <location>
        <begin position="282"/>
        <end position="301"/>
    </location>
</feature>